<dbReference type="PANTHER" id="PTHR34310:SF8">
    <property type="entry name" value="CONSERVED PROTEIN"/>
    <property type="match status" value="1"/>
</dbReference>
<gene>
    <name evidence="2" type="ORF">GCM10009737_21330</name>
</gene>
<dbReference type="Pfam" id="PF04248">
    <property type="entry name" value="NTP_transf_9"/>
    <property type="match status" value="1"/>
</dbReference>
<dbReference type="Gene3D" id="2.170.150.40">
    <property type="entry name" value="Domain of unknown function (DUF427)"/>
    <property type="match status" value="1"/>
</dbReference>
<keyword evidence="3" id="KW-1185">Reference proteome</keyword>
<feature type="domain" description="DUF427" evidence="1">
    <location>
        <begin position="159"/>
        <end position="245"/>
    </location>
</feature>
<protein>
    <submittedName>
        <fullName evidence="2">DUF427 domain-containing protein</fullName>
    </submittedName>
</protein>
<dbReference type="Proteomes" id="UP001501612">
    <property type="component" value="Unassembled WGS sequence"/>
</dbReference>
<proteinExistence type="predicted"/>
<accession>A0ABN2PE99</accession>
<sequence>MATKISHVLAEARATLRHQPTGVRVRAEWAGLTVLDTTGAHLVWEPRRVLCQYAVPEADLATVALEPTVGRPVPPPAEGSLGPDVGFAAHTTTGEVLDVVLGKLRAEQAAFRPADPDLAGLVLLDFDALDGWWHEDEQVVAHPRDPFHRVDALPSRRRVRVGLDGEVLADTRRAVAVNETGFPLRWYVPREDVRVGLAPTTTRTACPYKGVASYWAAAGVDDVAWSYEDPCTEVAPIASHLCFDDATVDIHVEA</sequence>
<comment type="caution">
    <text evidence="2">The sequence shown here is derived from an EMBL/GenBank/DDBJ whole genome shotgun (WGS) entry which is preliminary data.</text>
</comment>
<dbReference type="InterPro" id="IPR007361">
    <property type="entry name" value="DUF427"/>
</dbReference>
<reference evidence="2 3" key="1">
    <citation type="journal article" date="2019" name="Int. J. Syst. Evol. Microbiol.">
        <title>The Global Catalogue of Microorganisms (GCM) 10K type strain sequencing project: providing services to taxonomists for standard genome sequencing and annotation.</title>
        <authorList>
            <consortium name="The Broad Institute Genomics Platform"/>
            <consortium name="The Broad Institute Genome Sequencing Center for Infectious Disease"/>
            <person name="Wu L."/>
            <person name="Ma J."/>
        </authorList>
    </citation>
    <scope>NUCLEOTIDE SEQUENCE [LARGE SCALE GENOMIC DNA]</scope>
    <source>
        <strain evidence="2 3">JCM 14046</strain>
    </source>
</reference>
<evidence type="ECO:0000313" key="2">
    <source>
        <dbReference type="EMBL" id="GAA1919515.1"/>
    </source>
</evidence>
<dbReference type="InterPro" id="IPR038694">
    <property type="entry name" value="DUF427_sf"/>
</dbReference>
<dbReference type="PANTHER" id="PTHR34310">
    <property type="entry name" value="DUF427 DOMAIN PROTEIN (AFU_ORTHOLOGUE AFUA_3G02220)"/>
    <property type="match status" value="1"/>
</dbReference>
<dbReference type="EMBL" id="BAAAMY010000004">
    <property type="protein sequence ID" value="GAA1919515.1"/>
    <property type="molecule type" value="Genomic_DNA"/>
</dbReference>
<name>A0ABN2PE99_9ACTN</name>
<dbReference type="RefSeq" id="WP_344006934.1">
    <property type="nucleotide sequence ID" value="NZ_BAAAMY010000004.1"/>
</dbReference>
<evidence type="ECO:0000259" key="1">
    <source>
        <dbReference type="Pfam" id="PF04248"/>
    </source>
</evidence>
<evidence type="ECO:0000313" key="3">
    <source>
        <dbReference type="Proteomes" id="UP001501612"/>
    </source>
</evidence>
<organism evidence="2 3">
    <name type="scientific">Nocardioides lentus</name>
    <dbReference type="NCBI Taxonomy" id="338077"/>
    <lineage>
        <taxon>Bacteria</taxon>
        <taxon>Bacillati</taxon>
        <taxon>Actinomycetota</taxon>
        <taxon>Actinomycetes</taxon>
        <taxon>Propionibacteriales</taxon>
        <taxon>Nocardioidaceae</taxon>
        <taxon>Nocardioides</taxon>
    </lineage>
</organism>